<comment type="caution">
    <text evidence="3">The sequence shown here is derived from an EMBL/GenBank/DDBJ whole genome shotgun (WGS) entry which is preliminary data.</text>
</comment>
<dbReference type="OrthoDB" id="845740at2"/>
<organism evidence="3 4">
    <name type="scientific">Klugiella xanthotipulae</name>
    <dbReference type="NCBI Taxonomy" id="244735"/>
    <lineage>
        <taxon>Bacteria</taxon>
        <taxon>Bacillati</taxon>
        <taxon>Actinomycetota</taxon>
        <taxon>Actinomycetes</taxon>
        <taxon>Micrococcales</taxon>
        <taxon>Microbacteriaceae</taxon>
        <taxon>Klugiella</taxon>
    </lineage>
</organism>
<keyword evidence="1" id="KW-0472">Membrane</keyword>
<name>A0A543I4Y3_9MICO</name>
<keyword evidence="4" id="KW-1185">Reference proteome</keyword>
<keyword evidence="1" id="KW-0812">Transmembrane</keyword>
<dbReference type="PANTHER" id="PTHR33608:SF3">
    <property type="entry name" value="SLR2013 PROTEIN"/>
    <property type="match status" value="1"/>
</dbReference>
<dbReference type="EMBL" id="VFPN01000001">
    <property type="protein sequence ID" value="TQM65662.1"/>
    <property type="molecule type" value="Genomic_DNA"/>
</dbReference>
<dbReference type="Pfam" id="PF01882">
    <property type="entry name" value="DUF58"/>
    <property type="match status" value="1"/>
</dbReference>
<accession>A0A543I4Y3</accession>
<dbReference type="Proteomes" id="UP000318331">
    <property type="component" value="Unassembled WGS sequence"/>
</dbReference>
<evidence type="ECO:0000313" key="4">
    <source>
        <dbReference type="Proteomes" id="UP000318331"/>
    </source>
</evidence>
<dbReference type="RefSeq" id="WP_141915513.1">
    <property type="nucleotide sequence ID" value="NZ_BAAAYS010000001.1"/>
</dbReference>
<feature type="transmembrane region" description="Helical" evidence="1">
    <location>
        <begin position="36"/>
        <end position="56"/>
    </location>
</feature>
<feature type="domain" description="DUF58" evidence="2">
    <location>
        <begin position="202"/>
        <end position="373"/>
    </location>
</feature>
<evidence type="ECO:0000313" key="3">
    <source>
        <dbReference type="EMBL" id="TQM65662.1"/>
    </source>
</evidence>
<evidence type="ECO:0000259" key="2">
    <source>
        <dbReference type="Pfam" id="PF01882"/>
    </source>
</evidence>
<evidence type="ECO:0000256" key="1">
    <source>
        <dbReference type="SAM" id="Phobius"/>
    </source>
</evidence>
<dbReference type="AlphaFoldDB" id="A0A543I4Y3"/>
<dbReference type="PANTHER" id="PTHR33608">
    <property type="entry name" value="BLL2464 PROTEIN"/>
    <property type="match status" value="1"/>
</dbReference>
<dbReference type="InterPro" id="IPR002881">
    <property type="entry name" value="DUF58"/>
</dbReference>
<protein>
    <submittedName>
        <fullName evidence="3">Uncharacterized protein (DUF58 family)</fullName>
    </submittedName>
</protein>
<reference evidence="3 4" key="1">
    <citation type="submission" date="2019-06" db="EMBL/GenBank/DDBJ databases">
        <title>Sequencing the genomes of 1000 actinobacteria strains.</title>
        <authorList>
            <person name="Klenk H.-P."/>
        </authorList>
    </citation>
    <scope>NUCLEOTIDE SEQUENCE [LARGE SCALE GENOMIC DNA]</scope>
    <source>
        <strain evidence="3 4">DSM 18031</strain>
    </source>
</reference>
<proteinExistence type="predicted"/>
<gene>
    <name evidence="3" type="ORF">FB466_0471</name>
</gene>
<sequence>MAVSGWFVLLVLLGVVPLVGTSVVLGDAGDGAVYGALGVWLALCLLLGILDLFLAAPARRMTVERRPIAKIRLGQSARSELVLGNPSARGLRGMVRDGWEPSARAVPSRQRIRVPPHERRVIAVTLTPFRRGERTSPHVTVRAFGPLRLWARQATHAVPGTIRVIPPFHSRRHLPSLIAQLTEMDGRTHTMLRGAGTEFDSLREYVRGDDVRSIDWRATARRGDVVVRTWRPERDRRVIILVDSGRTSAARIDNEPRIDTSFEAALLLTALAHSAGDRVDCVVHDQRTRARVRGTGGATQLSRMVDALAPVTPELIETDWAALPGLVRNVTTQRSLVVLLTTADSPGTARPLLAMLPQLTTKHTVVVAGVTDPLLLEAAAARTDRDETYRAAAAEQALADRRRVDAAIRLCGAIPLSATPQELPPALARRYLALKASGAL</sequence>
<keyword evidence="1" id="KW-1133">Transmembrane helix</keyword>